<organism evidence="2 3">
    <name type="scientific">Porphyromonas macacae</name>
    <dbReference type="NCBI Taxonomy" id="28115"/>
    <lineage>
        <taxon>Bacteria</taxon>
        <taxon>Pseudomonadati</taxon>
        <taxon>Bacteroidota</taxon>
        <taxon>Bacteroidia</taxon>
        <taxon>Bacteroidales</taxon>
        <taxon>Porphyromonadaceae</taxon>
        <taxon>Porphyromonas</taxon>
    </lineage>
</organism>
<keyword evidence="1" id="KW-1133">Transmembrane helix</keyword>
<dbReference type="PANTHER" id="PTHR37305">
    <property type="entry name" value="INTEGRAL MEMBRANE PROTEIN-RELATED"/>
    <property type="match status" value="1"/>
</dbReference>
<evidence type="ECO:0000256" key="1">
    <source>
        <dbReference type="SAM" id="Phobius"/>
    </source>
</evidence>
<protein>
    <submittedName>
        <fullName evidence="2">Uncharacterized protein conserved in bacteria</fullName>
    </submittedName>
</protein>
<feature type="transmembrane region" description="Helical" evidence="1">
    <location>
        <begin position="155"/>
        <end position="182"/>
    </location>
</feature>
<accession>A0A379DG74</accession>
<feature type="transmembrane region" description="Helical" evidence="1">
    <location>
        <begin position="70"/>
        <end position="91"/>
    </location>
</feature>
<keyword evidence="1" id="KW-0472">Membrane</keyword>
<dbReference type="PANTHER" id="PTHR37305:SF1">
    <property type="entry name" value="MEMBRANE PROTEIN"/>
    <property type="match status" value="1"/>
</dbReference>
<dbReference type="Pfam" id="PF12730">
    <property type="entry name" value="ABC2_membrane_4"/>
    <property type="match status" value="1"/>
</dbReference>
<sequence>MKLHISLLNIIRAEVYKASRSKLIIGILLSPLVIYLLMFIYIIYKGRYGLFDHTALAYSGDPWLMVWSRYTLPLFSLMLPLILIVLSYLICEFEFQNNNIRSLFSFPIVRWKLYLSKFIVLSVLIIALCIITWSGFVSFGYLLGEVIPAYRFAEYAIGLSSSLVMLRVLLASFCVGTFGLVVSLLTRNFTVPILLGVFLTASAIFVTNESVGEFIPFTTFTYLASVRPIDELTSFTTRDVINIGFLCIAMPIGYISFTPEKKS</sequence>
<feature type="transmembrane region" description="Helical" evidence="1">
    <location>
        <begin position="118"/>
        <end position="143"/>
    </location>
</feature>
<dbReference type="CDD" id="cd21809">
    <property type="entry name" value="ABC-2_lan_permease-like"/>
    <property type="match status" value="1"/>
</dbReference>
<dbReference type="Proteomes" id="UP000254263">
    <property type="component" value="Unassembled WGS sequence"/>
</dbReference>
<proteinExistence type="predicted"/>
<evidence type="ECO:0000313" key="3">
    <source>
        <dbReference type="Proteomes" id="UP000254263"/>
    </source>
</evidence>
<feature type="transmembrane region" description="Helical" evidence="1">
    <location>
        <begin position="21"/>
        <end position="44"/>
    </location>
</feature>
<gene>
    <name evidence="2" type="ORF">NCTC13100_00157</name>
</gene>
<feature type="transmembrane region" description="Helical" evidence="1">
    <location>
        <begin position="189"/>
        <end position="207"/>
    </location>
</feature>
<dbReference type="RefSeq" id="WP_026215850.1">
    <property type="nucleotide sequence ID" value="NZ_UGTI01000001.1"/>
</dbReference>
<feature type="transmembrane region" description="Helical" evidence="1">
    <location>
        <begin position="240"/>
        <end position="257"/>
    </location>
</feature>
<reference evidence="2 3" key="1">
    <citation type="submission" date="2018-06" db="EMBL/GenBank/DDBJ databases">
        <authorList>
            <consortium name="Pathogen Informatics"/>
            <person name="Doyle S."/>
        </authorList>
    </citation>
    <scope>NUCLEOTIDE SEQUENCE [LARGE SCALE GENOMIC DNA]</scope>
    <source>
        <strain evidence="2 3">NCTC13100</strain>
    </source>
</reference>
<name>A0A379DG74_9PORP</name>
<evidence type="ECO:0000313" key="2">
    <source>
        <dbReference type="EMBL" id="SUB77043.1"/>
    </source>
</evidence>
<keyword evidence="1" id="KW-0812">Transmembrane</keyword>
<dbReference type="AlphaFoldDB" id="A0A379DG74"/>
<dbReference type="EMBL" id="UGTI01000001">
    <property type="protein sequence ID" value="SUB77043.1"/>
    <property type="molecule type" value="Genomic_DNA"/>
</dbReference>